<dbReference type="GO" id="GO:0016491">
    <property type="term" value="F:oxidoreductase activity"/>
    <property type="evidence" value="ECO:0007669"/>
    <property type="project" value="UniProtKB-UniRule"/>
</dbReference>
<feature type="transmembrane region" description="Helical" evidence="20">
    <location>
        <begin position="87"/>
        <end position="107"/>
    </location>
</feature>
<keyword evidence="8 20" id="KW-0812">Transmembrane</keyword>
<dbReference type="InterPro" id="IPR027387">
    <property type="entry name" value="Cytb/b6-like_sf"/>
</dbReference>
<evidence type="ECO:0000256" key="14">
    <source>
        <dbReference type="ARBA" id="ARBA00023075"/>
    </source>
</evidence>
<feature type="transmembrane region" description="Helical" evidence="20">
    <location>
        <begin position="113"/>
        <end position="133"/>
    </location>
</feature>
<feature type="transmembrane region" description="Helical" evidence="20">
    <location>
        <begin position="178"/>
        <end position="200"/>
    </location>
</feature>
<dbReference type="Pfam" id="PF00033">
    <property type="entry name" value="Cytochrome_B"/>
    <property type="match status" value="1"/>
</dbReference>
<feature type="transmembrane region" description="Helical" evidence="20">
    <location>
        <begin position="30"/>
        <end position="52"/>
    </location>
</feature>
<feature type="domain" description="Cytochrome b/b6 C-terminal region profile" evidence="22">
    <location>
        <begin position="210"/>
        <end position="380"/>
    </location>
</feature>
<evidence type="ECO:0000256" key="5">
    <source>
        <dbReference type="ARBA" id="ARBA00022448"/>
    </source>
</evidence>
<evidence type="ECO:0000256" key="15">
    <source>
        <dbReference type="ARBA" id="ARBA00023128"/>
    </source>
</evidence>
<dbReference type="PROSITE" id="PS51003">
    <property type="entry name" value="CYTB_CTER"/>
    <property type="match status" value="1"/>
</dbReference>
<feature type="binding site" description="axial binding residue" evidence="19">
    <location>
        <position position="97"/>
    </location>
    <ligand>
        <name>heme b</name>
        <dbReference type="ChEBI" id="CHEBI:60344"/>
        <label>b566</label>
    </ligand>
    <ligandPart>
        <name>Fe</name>
        <dbReference type="ChEBI" id="CHEBI:18248"/>
    </ligandPart>
</feature>
<keyword evidence="15 20" id="KW-0496">Mitochondrion</keyword>
<keyword evidence="14" id="KW-0830">Ubiquinone</keyword>
<evidence type="ECO:0000256" key="10">
    <source>
        <dbReference type="ARBA" id="ARBA00022792"/>
    </source>
</evidence>
<dbReference type="CDD" id="cd00284">
    <property type="entry name" value="Cytochrome_b_N"/>
    <property type="match status" value="1"/>
</dbReference>
<evidence type="ECO:0000256" key="8">
    <source>
        <dbReference type="ARBA" id="ARBA00022692"/>
    </source>
</evidence>
<keyword evidence="13 19" id="KW-0408">Iron</keyword>
<feature type="binding site" description="axial binding residue" evidence="19">
    <location>
        <position position="182"/>
    </location>
    <ligand>
        <name>heme b</name>
        <dbReference type="ChEBI" id="CHEBI:60344"/>
        <label>b562</label>
    </ligand>
    <ligandPart>
        <name>Fe</name>
        <dbReference type="ChEBI" id="CHEBI:18248"/>
    </ligandPart>
</feature>
<keyword evidence="6 19" id="KW-0349">Heme</keyword>
<dbReference type="PIRSF" id="PIRSF038885">
    <property type="entry name" value="COB"/>
    <property type="match status" value="1"/>
</dbReference>
<sequence>MTNLRKSHPLLKIINHSFIDLPAPSNISAWWNFGSLLGVCLIIQILTGLFLAMHYTADTQTAFSSVAHICRDVNYGWLIRNLHANGASIFFMCLFIHVGRGIYYGSYLYKETWNIGVILLLTVMATAFVGYVLPWGQMSFWGATVITNLLSAIPYIGTTLVEWIWGGFSVDKATLTRFFAFHFILPFIIMALVIVHLLFLHETGSNNPTGMNSDVDKIPFHPYYTIKDALGLVLMLLILLLLALFSPDMLGDPDNFTPANPLSTPPHIKPEWYFLFAYAILRSIPNKLGGVLALLASILILLIIPLLHTSPQRSMMFRPISQVLFWTLTANLLTLTWIGGQPVEQPYIIIGQLASISYFMIIIVLMPLAGLLENYMLKPKFPYKSTYKFPYKFPYKFLF</sequence>
<dbReference type="SUPFAM" id="SSF81648">
    <property type="entry name" value="a domain/subunit of cytochrome bc1 complex (Ubiquinol-cytochrome c reductase)"/>
    <property type="match status" value="1"/>
</dbReference>
<evidence type="ECO:0000259" key="21">
    <source>
        <dbReference type="PROSITE" id="PS51002"/>
    </source>
</evidence>
<feature type="transmembrane region" description="Helical" evidence="20">
    <location>
        <begin position="346"/>
        <end position="372"/>
    </location>
</feature>
<dbReference type="FunFam" id="1.20.810.10:FF:000002">
    <property type="entry name" value="Cytochrome b"/>
    <property type="match status" value="1"/>
</dbReference>
<evidence type="ECO:0000256" key="19">
    <source>
        <dbReference type="PIRSR" id="PIRSR038885-2"/>
    </source>
</evidence>
<dbReference type="GO" id="GO:0046872">
    <property type="term" value="F:metal ion binding"/>
    <property type="evidence" value="ECO:0007669"/>
    <property type="project" value="UniProtKB-UniRule"/>
</dbReference>
<feature type="domain" description="Cytochrome b/b6 N-terminal region profile" evidence="21">
    <location>
        <begin position="1"/>
        <end position="209"/>
    </location>
</feature>
<dbReference type="InterPro" id="IPR005798">
    <property type="entry name" value="Cyt_b/b6_C"/>
</dbReference>
<dbReference type="GO" id="GO:0008121">
    <property type="term" value="F:quinol-cytochrome-c reductase activity"/>
    <property type="evidence" value="ECO:0007669"/>
    <property type="project" value="InterPro"/>
</dbReference>
<dbReference type="GO" id="GO:0045275">
    <property type="term" value="C:respiratory chain complex III"/>
    <property type="evidence" value="ECO:0007669"/>
    <property type="project" value="InterPro"/>
</dbReference>
<dbReference type="PANTHER" id="PTHR19271:SF16">
    <property type="entry name" value="CYTOCHROME B"/>
    <property type="match status" value="1"/>
</dbReference>
<dbReference type="EMBL" id="U34664">
    <property type="protein sequence ID" value="AAA99744.1"/>
    <property type="molecule type" value="Genomic_DNA"/>
</dbReference>
<dbReference type="PROSITE" id="PS51002">
    <property type="entry name" value="CYTB_NTER"/>
    <property type="match status" value="1"/>
</dbReference>
<organism evidence="23">
    <name type="scientific">Caluromys lanatus</name>
    <name type="common">Brown-eared woolly opossum</name>
    <dbReference type="NCBI Taxonomy" id="42713"/>
    <lineage>
        <taxon>Eukaryota</taxon>
        <taxon>Metazoa</taxon>
        <taxon>Chordata</taxon>
        <taxon>Craniata</taxon>
        <taxon>Vertebrata</taxon>
        <taxon>Euteleostomi</taxon>
        <taxon>Mammalia</taxon>
        <taxon>Metatheria</taxon>
        <taxon>Didelphimorphia</taxon>
        <taxon>Didelphidae</taxon>
        <taxon>Caluromys</taxon>
    </lineage>
</organism>
<evidence type="ECO:0000256" key="13">
    <source>
        <dbReference type="ARBA" id="ARBA00023004"/>
    </source>
</evidence>
<feature type="transmembrane region" description="Helical" evidence="20">
    <location>
        <begin position="288"/>
        <end position="308"/>
    </location>
</feature>
<protein>
    <recommendedName>
        <fullName evidence="4 20">Cytochrome b</fullName>
    </recommendedName>
</protein>
<proteinExistence type="inferred from homology"/>
<evidence type="ECO:0000256" key="3">
    <source>
        <dbReference type="ARBA" id="ARBA00011088"/>
    </source>
</evidence>
<comment type="function">
    <text evidence="1 20">Component of the ubiquinol-cytochrome c reductase complex (complex III or cytochrome b-c1 complex) that is part of the mitochondrial respiratory chain. The b-c1 complex mediates electron transfer from ubiquinol to cytochrome c. Contributes to the generation of a proton gradient across the mitochondrial membrane that is then used for ATP synthesis.</text>
</comment>
<dbReference type="InterPro" id="IPR030689">
    <property type="entry name" value="Cytochrome_b"/>
</dbReference>
<dbReference type="SUPFAM" id="SSF81342">
    <property type="entry name" value="Transmembrane di-heme cytochromes"/>
    <property type="match status" value="1"/>
</dbReference>
<dbReference type="PANTHER" id="PTHR19271">
    <property type="entry name" value="CYTOCHROME B"/>
    <property type="match status" value="1"/>
</dbReference>
<feature type="binding site" description="axial binding residue" evidence="19">
    <location>
        <position position="196"/>
    </location>
    <ligand>
        <name>heme b</name>
        <dbReference type="ChEBI" id="CHEBI:60344"/>
        <label>b566</label>
    </ligand>
    <ligandPart>
        <name>Fe</name>
        <dbReference type="ChEBI" id="CHEBI:18248"/>
    </ligandPart>
</feature>
<dbReference type="InterPro" id="IPR048260">
    <property type="entry name" value="Cytochrome_b_C_euk/bac"/>
</dbReference>
<dbReference type="InterPro" id="IPR005797">
    <property type="entry name" value="Cyt_b/b6_N"/>
</dbReference>
<evidence type="ECO:0000256" key="20">
    <source>
        <dbReference type="RuleBase" id="RU362117"/>
    </source>
</evidence>
<keyword evidence="12 20" id="KW-1133">Transmembrane helix</keyword>
<keyword evidence="10" id="KW-0999">Mitochondrion inner membrane</keyword>
<comment type="similarity">
    <text evidence="17 20">Belongs to the cytochrome b family.</text>
</comment>
<evidence type="ECO:0000256" key="2">
    <source>
        <dbReference type="ARBA" id="ARBA00004448"/>
    </source>
</evidence>
<evidence type="ECO:0000256" key="6">
    <source>
        <dbReference type="ARBA" id="ARBA00022617"/>
    </source>
</evidence>
<keyword evidence="16 20" id="KW-0472">Membrane</keyword>
<evidence type="ECO:0000256" key="12">
    <source>
        <dbReference type="ARBA" id="ARBA00022989"/>
    </source>
</evidence>
<reference evidence="23" key="1">
    <citation type="journal article" date="1996" name="J. Mammal. Evol.">
        <title>Relationships among didelphid marsupials based on sequence variation in the mitochondrial cytochrome b gene.</title>
        <authorList>
            <person name="Patton J.L."/>
            <person name="dos Reis Maria S.F."/>
            <person name="da Silva N.F."/>
        </authorList>
    </citation>
    <scope>NUCLEOTIDE SEQUENCE</scope>
</reference>
<evidence type="ECO:0000256" key="4">
    <source>
        <dbReference type="ARBA" id="ARBA00013531"/>
    </source>
</evidence>
<dbReference type="InterPro" id="IPR048259">
    <property type="entry name" value="Cytochrome_b_N_euk/bac"/>
</dbReference>
<dbReference type="InterPro" id="IPR036150">
    <property type="entry name" value="Cyt_b/b6_C_sf"/>
</dbReference>
<feature type="binding site" description="axial binding residue" evidence="19">
    <location>
        <position position="83"/>
    </location>
    <ligand>
        <name>heme b</name>
        <dbReference type="ChEBI" id="CHEBI:60344"/>
        <label>b562</label>
    </ligand>
    <ligandPart>
        <name>Fe</name>
        <dbReference type="ChEBI" id="CHEBI:18248"/>
    </ligandPart>
</feature>
<keyword evidence="7 20" id="KW-0679">Respiratory chain</keyword>
<evidence type="ECO:0000313" key="23">
    <source>
        <dbReference type="EMBL" id="AAA99744.1"/>
    </source>
</evidence>
<name>Q34130_CALLN</name>
<evidence type="ECO:0000256" key="18">
    <source>
        <dbReference type="PIRSR" id="PIRSR038885-1"/>
    </source>
</evidence>
<accession>Q34130</accession>
<dbReference type="Pfam" id="PF00032">
    <property type="entry name" value="Cytochrom_B_C"/>
    <property type="match status" value="1"/>
</dbReference>
<evidence type="ECO:0000256" key="16">
    <source>
        <dbReference type="ARBA" id="ARBA00023136"/>
    </source>
</evidence>
<dbReference type="InterPro" id="IPR016174">
    <property type="entry name" value="Di-haem_cyt_TM"/>
</dbReference>
<comment type="subcellular location">
    <subcellularLocation>
        <location evidence="2">Mitochondrion inner membrane</location>
        <topology evidence="2">Multi-pass membrane protein</topology>
    </subcellularLocation>
</comment>
<dbReference type="Gene3D" id="1.20.810.10">
    <property type="entry name" value="Cytochrome Bc1 Complex, Chain C"/>
    <property type="match status" value="1"/>
</dbReference>
<evidence type="ECO:0000256" key="1">
    <source>
        <dbReference type="ARBA" id="ARBA00002566"/>
    </source>
</evidence>
<comment type="cofactor">
    <cofactor evidence="19">
        <name>heme</name>
        <dbReference type="ChEBI" id="CHEBI:30413"/>
    </cofactor>
    <text evidence="19">Binds 2 heme groups non-covalently.</text>
</comment>
<evidence type="ECO:0000259" key="22">
    <source>
        <dbReference type="PROSITE" id="PS51003"/>
    </source>
</evidence>
<dbReference type="AlphaFoldDB" id="Q34130"/>
<feature type="transmembrane region" description="Helical" evidence="20">
    <location>
        <begin position="320"/>
        <end position="340"/>
    </location>
</feature>
<keyword evidence="5 20" id="KW-0813">Transport</keyword>
<dbReference type="GO" id="GO:0005743">
    <property type="term" value="C:mitochondrial inner membrane"/>
    <property type="evidence" value="ECO:0007669"/>
    <property type="project" value="UniProtKB-SubCell"/>
</dbReference>
<evidence type="ECO:0000256" key="9">
    <source>
        <dbReference type="ARBA" id="ARBA00022723"/>
    </source>
</evidence>
<dbReference type="CDD" id="cd00290">
    <property type="entry name" value="cytochrome_b_C"/>
    <property type="match status" value="1"/>
</dbReference>
<keyword evidence="11 20" id="KW-0249">Electron transport</keyword>
<evidence type="ECO:0000256" key="11">
    <source>
        <dbReference type="ARBA" id="ARBA00022982"/>
    </source>
</evidence>
<comment type="subunit">
    <text evidence="3">The cytochrome bc1 complex contains 11 subunits: 3 respiratory subunits (MT-CYB, CYC1 and UQCRFS1), 2 core proteins (UQCRC1 and UQCRC2) and 6 low-molecular weight proteins (UQCRH/QCR6, UQCRB/QCR7, UQCRQ/QCR8, UQCR10/QCR9, UQCR11/QCR10 and a cleavage product of UQCRFS1). This cytochrome bc1 complex then forms a dimer.</text>
</comment>
<feature type="transmembrane region" description="Helical" evidence="20">
    <location>
        <begin position="229"/>
        <end position="246"/>
    </location>
</feature>
<keyword evidence="9 19" id="KW-0479">Metal-binding</keyword>
<comment type="cofactor">
    <cofactor evidence="20">
        <name>heme b</name>
        <dbReference type="ChEBI" id="CHEBI:60344"/>
    </cofactor>
    <text evidence="20">Binds 2 heme groups non-covalently.</text>
</comment>
<dbReference type="GO" id="GO:0006122">
    <property type="term" value="P:mitochondrial electron transport, ubiquinol to cytochrome c"/>
    <property type="evidence" value="ECO:0007669"/>
    <property type="project" value="TreeGrafter"/>
</dbReference>
<feature type="transmembrane region" description="Helical" evidence="20">
    <location>
        <begin position="145"/>
        <end position="166"/>
    </location>
</feature>
<feature type="binding site" evidence="18">
    <location>
        <position position="201"/>
    </location>
    <ligand>
        <name>a ubiquinone</name>
        <dbReference type="ChEBI" id="CHEBI:16389"/>
    </ligand>
</feature>
<geneLocation type="mitochondrion" evidence="23"/>
<evidence type="ECO:0000256" key="7">
    <source>
        <dbReference type="ARBA" id="ARBA00022660"/>
    </source>
</evidence>
<evidence type="ECO:0000256" key="17">
    <source>
        <dbReference type="ARBA" id="ARBA00061233"/>
    </source>
</evidence>